<name>A0A840ZPB1_9HYPH</name>
<comment type="caution">
    <text evidence="1">The sequence shown here is derived from an EMBL/GenBank/DDBJ whole genome shotgun (WGS) entry which is preliminary data.</text>
</comment>
<organism evidence="1 2">
    <name type="scientific">Methylorubrum rhodinum</name>
    <dbReference type="NCBI Taxonomy" id="29428"/>
    <lineage>
        <taxon>Bacteria</taxon>
        <taxon>Pseudomonadati</taxon>
        <taxon>Pseudomonadota</taxon>
        <taxon>Alphaproteobacteria</taxon>
        <taxon>Hyphomicrobiales</taxon>
        <taxon>Methylobacteriaceae</taxon>
        <taxon>Methylorubrum</taxon>
    </lineage>
</organism>
<sequence>MTGASLAAEEVAKIGDASVTLSAEAMVAAAAPTVSAFAVTALSGLATILLGRIGPVWLSSLLASRIEIVVRTAVDYALNAVEGAAKGQVLTIPVGSAVVAKALQRALDSTPAWVIRMAGGPAEIGARIFRSLHLEPDSTAAKVLEPALQGLGTGAR</sequence>
<evidence type="ECO:0000313" key="1">
    <source>
        <dbReference type="EMBL" id="MBB5758875.1"/>
    </source>
</evidence>
<keyword evidence="2" id="KW-1185">Reference proteome</keyword>
<dbReference type="AlphaFoldDB" id="A0A840ZPB1"/>
<accession>A0A840ZPB1</accession>
<proteinExistence type="predicted"/>
<dbReference type="RefSeq" id="WP_183571682.1">
    <property type="nucleotide sequence ID" value="NZ_JACHOP010000017.1"/>
</dbReference>
<dbReference type="EMBL" id="JACHOP010000017">
    <property type="protein sequence ID" value="MBB5758875.1"/>
    <property type="molecule type" value="Genomic_DNA"/>
</dbReference>
<evidence type="ECO:0000313" key="2">
    <source>
        <dbReference type="Proteomes" id="UP000583454"/>
    </source>
</evidence>
<gene>
    <name evidence="1" type="ORF">HNR00_003602</name>
</gene>
<protein>
    <submittedName>
        <fullName evidence="1">Uncharacterized protein</fullName>
    </submittedName>
</protein>
<dbReference type="Proteomes" id="UP000583454">
    <property type="component" value="Unassembled WGS sequence"/>
</dbReference>
<reference evidence="1 2" key="1">
    <citation type="submission" date="2020-08" db="EMBL/GenBank/DDBJ databases">
        <title>Genomic Encyclopedia of Type Strains, Phase IV (KMG-IV): sequencing the most valuable type-strain genomes for metagenomic binning, comparative biology and taxonomic classification.</title>
        <authorList>
            <person name="Goeker M."/>
        </authorList>
    </citation>
    <scope>NUCLEOTIDE SEQUENCE [LARGE SCALE GENOMIC DNA]</scope>
    <source>
        <strain evidence="1 2">DSM 2163</strain>
    </source>
</reference>